<feature type="compositionally biased region" description="Acidic residues" evidence="1">
    <location>
        <begin position="202"/>
        <end position="213"/>
    </location>
</feature>
<reference evidence="3 4" key="1">
    <citation type="submission" date="2024-03" db="EMBL/GenBank/DDBJ databases">
        <title>Adaptation during the transition from Ophiocordyceps entomopathogen to insect associate is accompanied by gene loss and intensified selection.</title>
        <authorList>
            <person name="Ward C.M."/>
            <person name="Onetto C.A."/>
            <person name="Borneman A.R."/>
        </authorList>
    </citation>
    <scope>NUCLEOTIDE SEQUENCE [LARGE SCALE GENOMIC DNA]</scope>
    <source>
        <strain evidence="3">AWRI1</strain>
        <tissue evidence="3">Single Adult Female</tissue>
    </source>
</reference>
<feature type="compositionally biased region" description="Acidic residues" evidence="1">
    <location>
        <begin position="264"/>
        <end position="283"/>
    </location>
</feature>
<feature type="compositionally biased region" description="Low complexity" evidence="1">
    <location>
        <begin position="392"/>
        <end position="403"/>
    </location>
</feature>
<dbReference type="InterPro" id="IPR051943">
    <property type="entry name" value="TRAFAC_Dynamin-like_GTPase"/>
</dbReference>
<gene>
    <name evidence="3" type="ORF">V9T40_013297</name>
</gene>
<dbReference type="EMBL" id="JBBCAQ010000018">
    <property type="protein sequence ID" value="KAK7595472.1"/>
    <property type="molecule type" value="Genomic_DNA"/>
</dbReference>
<protein>
    <recommendedName>
        <fullName evidence="2">Dynamin-type G domain-containing protein</fullName>
    </recommendedName>
</protein>
<feature type="compositionally biased region" description="Acidic residues" evidence="1">
    <location>
        <begin position="292"/>
        <end position="302"/>
    </location>
</feature>
<dbReference type="InterPro" id="IPR030381">
    <property type="entry name" value="G_DYNAMIN_dom"/>
</dbReference>
<dbReference type="Gene3D" id="1.10.268.20">
    <property type="match status" value="1"/>
</dbReference>
<feature type="compositionally biased region" description="Basic and acidic residues" evidence="1">
    <location>
        <begin position="214"/>
        <end position="223"/>
    </location>
</feature>
<dbReference type="PANTHER" id="PTHR43681">
    <property type="entry name" value="TRANSMEMBRANE GTPASE FZO"/>
    <property type="match status" value="1"/>
</dbReference>
<dbReference type="InterPro" id="IPR027417">
    <property type="entry name" value="P-loop_NTPase"/>
</dbReference>
<dbReference type="PANTHER" id="PTHR43681:SF1">
    <property type="entry name" value="SARCALUMENIN"/>
    <property type="match status" value="1"/>
</dbReference>
<sequence>MSVGASYIFKLLLIGAIIGTFLTASAATGNARRMPKNNGPRLGSAPIMLKFGSEVGYHRDTNHRAAFQASDLIWWGVIRTQSKFQTFAKKLFVRGLSKIRAGTEVNSFSHSSKWRRTSEARPLVHTRNGFTMGLTLGVKQFDEILVGKPILRQFDVAENGGSENESNDNELWGKALPHVAPSENECRPYIEKAIKKLTTDGATDDSINDNDDNSTDKNEDERTSAASYDEDVSDNSTDSPYQQNEAPETRTEEDPEIPVAEVSEITDEGEEIVVQSDDVDAEDKDLGTTDETSTEDVNDDNSSEAKDTTKPNAEPLVTRFKDDDLSTDNDDSKENPSSDDGDDTPSKEPGDIKVEIENKDTSDEVVEKNNTPNSESGHDDAEQEDRDEKTNDSNNTKKNTKTTNNKDDDDSENENEDEDDQDDDDDDDDSIPEEELIKHREIPKKLRNKEHISTILQLDEEEHSDSEKLKKVTEVTLKELKKLYDSAIKPMEVLYKYRDLSNRHFGDPEIFSKPLVLFMGPWSGGKSTIINYLLDNEYSDTALRSGAEPSPAYFNILMHGENDTILDGTQLAADWTFSGLQKFGQGLLDRLKGHQLSRPLLEKVNIVEIPGILEIRKQVERVFPFNDACQWFIDRADIIFLIYDPSKLDVGPETEAILDQLKGREYQTRIILNKADQVRAEELMRVQGTLIWNISPLMSSVEPPVMYSTSLWSLPYEKGAPVKLLKAQEIAFLRDLRAAIEKRVENKIACARRFAVRVRNHAKMVDCYLTTYYNHKSFFGNRKKISEDIIEHPQNYHIYEGLSTLTNISRYDLPDPEVYRDFFRLHPVYEFQKLSETCTYFRGCPINKLDIAIAYDLPELVGKYRKSVETILSGGTINTKNSTK</sequence>
<organism evidence="3 4">
    <name type="scientific">Parthenolecanium corni</name>
    <dbReference type="NCBI Taxonomy" id="536013"/>
    <lineage>
        <taxon>Eukaryota</taxon>
        <taxon>Metazoa</taxon>
        <taxon>Ecdysozoa</taxon>
        <taxon>Arthropoda</taxon>
        <taxon>Hexapoda</taxon>
        <taxon>Insecta</taxon>
        <taxon>Pterygota</taxon>
        <taxon>Neoptera</taxon>
        <taxon>Paraneoptera</taxon>
        <taxon>Hemiptera</taxon>
        <taxon>Sternorrhyncha</taxon>
        <taxon>Coccoidea</taxon>
        <taxon>Coccidae</taxon>
        <taxon>Parthenolecanium</taxon>
    </lineage>
</organism>
<keyword evidence="4" id="KW-1185">Reference proteome</keyword>
<evidence type="ECO:0000259" key="2">
    <source>
        <dbReference type="PROSITE" id="PS51718"/>
    </source>
</evidence>
<feature type="compositionally biased region" description="Acidic residues" evidence="1">
    <location>
        <begin position="407"/>
        <end position="434"/>
    </location>
</feature>
<evidence type="ECO:0000313" key="4">
    <source>
        <dbReference type="Proteomes" id="UP001367676"/>
    </source>
</evidence>
<proteinExistence type="predicted"/>
<comment type="caution">
    <text evidence="3">The sequence shown here is derived from an EMBL/GenBank/DDBJ whole genome shotgun (WGS) entry which is preliminary data.</text>
</comment>
<dbReference type="Proteomes" id="UP001367676">
    <property type="component" value="Unassembled WGS sequence"/>
</dbReference>
<dbReference type="CDD" id="cd09913">
    <property type="entry name" value="EHD"/>
    <property type="match status" value="1"/>
</dbReference>
<feature type="compositionally biased region" description="Basic and acidic residues" evidence="1">
    <location>
        <begin position="344"/>
        <end position="367"/>
    </location>
</feature>
<dbReference type="Gene3D" id="3.40.50.300">
    <property type="entry name" value="P-loop containing nucleotide triphosphate hydrolases"/>
    <property type="match status" value="1"/>
</dbReference>
<dbReference type="GO" id="GO:0005525">
    <property type="term" value="F:GTP binding"/>
    <property type="evidence" value="ECO:0007669"/>
    <property type="project" value="InterPro"/>
</dbReference>
<evidence type="ECO:0000256" key="1">
    <source>
        <dbReference type="SAM" id="MobiDB-lite"/>
    </source>
</evidence>
<accession>A0AAN9TJM7</accession>
<feature type="compositionally biased region" description="Basic and acidic residues" evidence="1">
    <location>
        <begin position="319"/>
        <end position="336"/>
    </location>
</feature>
<name>A0AAN9TJM7_9HEMI</name>
<feature type="compositionally biased region" description="Polar residues" evidence="1">
    <location>
        <begin position="234"/>
        <end position="246"/>
    </location>
</feature>
<feature type="compositionally biased region" description="Basic and acidic residues" evidence="1">
    <location>
        <begin position="376"/>
        <end position="391"/>
    </location>
</feature>
<feature type="domain" description="Dynamin-type G" evidence="2">
    <location>
        <begin position="510"/>
        <end position="749"/>
    </location>
</feature>
<dbReference type="PROSITE" id="PS51718">
    <property type="entry name" value="G_DYNAMIN_2"/>
    <property type="match status" value="1"/>
</dbReference>
<evidence type="ECO:0000313" key="3">
    <source>
        <dbReference type="EMBL" id="KAK7595472.1"/>
    </source>
</evidence>
<dbReference type="AlphaFoldDB" id="A0AAN9TJM7"/>
<dbReference type="InterPro" id="IPR031692">
    <property type="entry name" value="EHD_N"/>
</dbReference>
<dbReference type="SUPFAM" id="SSF52540">
    <property type="entry name" value="P-loop containing nucleoside triphosphate hydrolases"/>
    <property type="match status" value="1"/>
</dbReference>
<dbReference type="Pfam" id="PF16880">
    <property type="entry name" value="EHD_N"/>
    <property type="match status" value="1"/>
</dbReference>
<feature type="region of interest" description="Disordered" evidence="1">
    <location>
        <begin position="199"/>
        <end position="442"/>
    </location>
</feature>